<evidence type="ECO:0000313" key="1">
    <source>
        <dbReference type="EMBL" id="VYS96433.1"/>
    </source>
</evidence>
<organism evidence="1">
    <name type="scientific">uncultured Anaerotruncus sp</name>
    <dbReference type="NCBI Taxonomy" id="905011"/>
    <lineage>
        <taxon>Bacteria</taxon>
        <taxon>Bacillati</taxon>
        <taxon>Bacillota</taxon>
        <taxon>Clostridia</taxon>
        <taxon>Eubacteriales</taxon>
        <taxon>Oscillospiraceae</taxon>
        <taxon>Anaerotruncus</taxon>
        <taxon>environmental samples</taxon>
    </lineage>
</organism>
<dbReference type="Pfam" id="PF13783">
    <property type="entry name" value="DUF4177"/>
    <property type="match status" value="1"/>
</dbReference>
<sequence>MYQYAYISVATTGLFGTKCTEHREIIDGCARHGYRYAGCLPTNMDAYGGVREIDLIFELEN</sequence>
<dbReference type="InterPro" id="IPR025234">
    <property type="entry name" value="YjzH-like"/>
</dbReference>
<gene>
    <name evidence="1" type="ORF">AULFYP135_01094</name>
</gene>
<name>A0A6N2SRU9_9FIRM</name>
<accession>A0A6N2SRU9</accession>
<protein>
    <recommendedName>
        <fullName evidence="2">DUF4177 domain-containing protein</fullName>
    </recommendedName>
</protein>
<proteinExistence type="predicted"/>
<reference evidence="1" key="1">
    <citation type="submission" date="2019-11" db="EMBL/GenBank/DDBJ databases">
        <authorList>
            <person name="Feng L."/>
        </authorList>
    </citation>
    <scope>NUCLEOTIDE SEQUENCE</scope>
    <source>
        <strain evidence="1">AundefinedLFYP135</strain>
    </source>
</reference>
<dbReference type="EMBL" id="CACRSL010000003">
    <property type="protein sequence ID" value="VYS96433.1"/>
    <property type="molecule type" value="Genomic_DNA"/>
</dbReference>
<evidence type="ECO:0008006" key="2">
    <source>
        <dbReference type="Google" id="ProtNLM"/>
    </source>
</evidence>
<dbReference type="AlphaFoldDB" id="A0A6N2SRU9"/>